<feature type="domain" description="AB hydrolase-1" evidence="13">
    <location>
        <begin position="46"/>
        <end position="304"/>
    </location>
</feature>
<evidence type="ECO:0000256" key="11">
    <source>
        <dbReference type="PIRNR" id="PIRNR006431"/>
    </source>
</evidence>
<organism evidence="14 15">
    <name type="scientific">Ruegeria atlantica</name>
    <dbReference type="NCBI Taxonomy" id="81569"/>
    <lineage>
        <taxon>Bacteria</taxon>
        <taxon>Pseudomonadati</taxon>
        <taxon>Pseudomonadota</taxon>
        <taxon>Alphaproteobacteria</taxon>
        <taxon>Rhodobacterales</taxon>
        <taxon>Roseobacteraceae</taxon>
        <taxon>Ruegeria</taxon>
    </lineage>
</organism>
<name>A0ABX1WF67_9RHOB</name>
<dbReference type="InterPro" id="IPR005944">
    <property type="entry name" value="Pro_iminopeptidase"/>
</dbReference>
<dbReference type="EC" id="3.4.11.5" evidence="4 11"/>
<dbReference type="Proteomes" id="UP000599383">
    <property type="component" value="Unassembled WGS sequence"/>
</dbReference>
<dbReference type="NCBIfam" id="TIGR01249">
    <property type="entry name" value="pro_imino_pep_1"/>
    <property type="match status" value="1"/>
</dbReference>
<evidence type="ECO:0000259" key="13">
    <source>
        <dbReference type="Pfam" id="PF00561"/>
    </source>
</evidence>
<evidence type="ECO:0000256" key="6">
    <source>
        <dbReference type="ARBA" id="ARBA00022438"/>
    </source>
</evidence>
<keyword evidence="15" id="KW-1185">Reference proteome</keyword>
<evidence type="ECO:0000256" key="1">
    <source>
        <dbReference type="ARBA" id="ARBA00001585"/>
    </source>
</evidence>
<accession>A0ABX1WF67</accession>
<gene>
    <name evidence="14" type="primary">pip</name>
    <name evidence="14" type="ORF">GS617_16960</name>
</gene>
<dbReference type="Gene3D" id="3.40.50.1820">
    <property type="entry name" value="alpha/beta hydrolase"/>
    <property type="match status" value="1"/>
</dbReference>
<evidence type="ECO:0000256" key="10">
    <source>
        <dbReference type="ARBA" id="ARBA00029605"/>
    </source>
</evidence>
<keyword evidence="8 11" id="KW-0645">Protease</keyword>
<comment type="subcellular location">
    <subcellularLocation>
        <location evidence="2 11">Cytoplasm</location>
    </subcellularLocation>
</comment>
<keyword evidence="7 11" id="KW-0963">Cytoplasm</keyword>
<sequence>MDKYPDQKRAVQYLYPPIDPFDQRMVDMGDGHRIYVEQCGNPDGIPVVILHGGPGGGCSPAMRRYFDPQAYRVILFDQRGCGRSRPTASVEDNTTWHLVADIERLRKLFEIEEWIAFGGSWGATLALIYAQTHPDRVSRLVLRGVFLATQVELDWFYGGGAGRFWPEQWQKFTSLLPEVELDDTIAAYNKRLFSGDRATEILYARAWSHWENALASIHTNGSVGESPGEYARTFARLENHYFSNKAFLETDGQILDQMDRIAHIPGHIVQGRYDMICPPQAAWSLAERWPNAELKMVRQAGHALSEPGISAELVRIMDRVAEGVA</sequence>
<proteinExistence type="inferred from homology"/>
<dbReference type="InterPro" id="IPR000073">
    <property type="entry name" value="AB_hydrolase_1"/>
</dbReference>
<dbReference type="EMBL" id="WVQY01000007">
    <property type="protein sequence ID" value="NOD31962.1"/>
    <property type="molecule type" value="Genomic_DNA"/>
</dbReference>
<evidence type="ECO:0000256" key="9">
    <source>
        <dbReference type="ARBA" id="ARBA00022801"/>
    </source>
</evidence>
<dbReference type="InterPro" id="IPR002410">
    <property type="entry name" value="Peptidase_S33"/>
</dbReference>
<dbReference type="PRINTS" id="PR00793">
    <property type="entry name" value="PROAMNOPTASE"/>
</dbReference>
<dbReference type="RefSeq" id="WP_171364218.1">
    <property type="nucleotide sequence ID" value="NZ_WVQY01000007.1"/>
</dbReference>
<comment type="caution">
    <text evidence="14">The sequence shown here is derived from an EMBL/GenBank/DDBJ whole genome shotgun (WGS) entry which is preliminary data.</text>
</comment>
<evidence type="ECO:0000256" key="4">
    <source>
        <dbReference type="ARBA" id="ARBA00012568"/>
    </source>
</evidence>
<dbReference type="GO" id="GO:0004177">
    <property type="term" value="F:aminopeptidase activity"/>
    <property type="evidence" value="ECO:0007669"/>
    <property type="project" value="UniProtKB-KW"/>
</dbReference>
<evidence type="ECO:0000256" key="8">
    <source>
        <dbReference type="ARBA" id="ARBA00022670"/>
    </source>
</evidence>
<comment type="similarity">
    <text evidence="3 11 12">Belongs to the peptidase S33 family.</text>
</comment>
<evidence type="ECO:0000256" key="12">
    <source>
        <dbReference type="RuleBase" id="RU003421"/>
    </source>
</evidence>
<reference evidence="14 15" key="1">
    <citation type="submission" date="2019-12" db="EMBL/GenBank/DDBJ databases">
        <title>Ruegeria JWLKs population differentiation of coral mucus and skeleton niches.</title>
        <authorList>
            <person name="Luo D."/>
        </authorList>
    </citation>
    <scope>NUCLEOTIDE SEQUENCE [LARGE SCALE GENOMIC DNA]</scope>
    <source>
        <strain evidence="14 15">HKCCD6238</strain>
    </source>
</reference>
<dbReference type="Pfam" id="PF00561">
    <property type="entry name" value="Abhydrolase_1"/>
    <property type="match status" value="1"/>
</dbReference>
<comment type="catalytic activity">
    <reaction evidence="1 11 12">
        <text>Release of N-terminal proline from a peptide.</text>
        <dbReference type="EC" id="3.4.11.5"/>
    </reaction>
</comment>
<evidence type="ECO:0000256" key="7">
    <source>
        <dbReference type="ARBA" id="ARBA00022490"/>
    </source>
</evidence>
<dbReference type="PANTHER" id="PTHR43722">
    <property type="entry name" value="PROLINE IMINOPEPTIDASE"/>
    <property type="match status" value="1"/>
</dbReference>
<evidence type="ECO:0000256" key="5">
    <source>
        <dbReference type="ARBA" id="ARBA00021843"/>
    </source>
</evidence>
<evidence type="ECO:0000256" key="3">
    <source>
        <dbReference type="ARBA" id="ARBA00010088"/>
    </source>
</evidence>
<evidence type="ECO:0000313" key="14">
    <source>
        <dbReference type="EMBL" id="NOD31962.1"/>
    </source>
</evidence>
<keyword evidence="9 11" id="KW-0378">Hydrolase</keyword>
<evidence type="ECO:0000313" key="15">
    <source>
        <dbReference type="Proteomes" id="UP000599383"/>
    </source>
</evidence>
<protein>
    <recommendedName>
        <fullName evidence="5 11">Proline iminopeptidase</fullName>
        <shortName evidence="11">PIP</shortName>
        <ecNumber evidence="4 11">3.4.11.5</ecNumber>
    </recommendedName>
    <alternativeName>
        <fullName evidence="10 11">Prolyl aminopeptidase</fullName>
    </alternativeName>
</protein>
<dbReference type="PIRSF" id="PIRSF006431">
    <property type="entry name" value="Pept_S33"/>
    <property type="match status" value="1"/>
</dbReference>
<dbReference type="PRINTS" id="PR00111">
    <property type="entry name" value="ABHYDROLASE"/>
</dbReference>
<dbReference type="SUPFAM" id="SSF53474">
    <property type="entry name" value="alpha/beta-Hydrolases"/>
    <property type="match status" value="1"/>
</dbReference>
<keyword evidence="6 11" id="KW-0031">Aminopeptidase</keyword>
<dbReference type="InterPro" id="IPR029058">
    <property type="entry name" value="AB_hydrolase_fold"/>
</dbReference>
<evidence type="ECO:0000256" key="2">
    <source>
        <dbReference type="ARBA" id="ARBA00004496"/>
    </source>
</evidence>
<dbReference type="PANTHER" id="PTHR43722:SF1">
    <property type="entry name" value="PROLINE IMINOPEPTIDASE"/>
    <property type="match status" value="1"/>
</dbReference>